<proteinExistence type="predicted"/>
<accession>A0A2M9XAE1</accession>
<dbReference type="RefSeq" id="WP_100707813.1">
    <property type="nucleotide sequence ID" value="NZ_NPDL01000007.1"/>
</dbReference>
<dbReference type="Gene3D" id="3.40.50.150">
    <property type="entry name" value="Vaccinia Virus protein VP39"/>
    <property type="match status" value="1"/>
</dbReference>
<evidence type="ECO:0000259" key="4">
    <source>
        <dbReference type="Pfam" id="PF02926"/>
    </source>
</evidence>
<dbReference type="SUPFAM" id="SSF53335">
    <property type="entry name" value="S-adenosyl-L-methionine-dependent methyltransferases"/>
    <property type="match status" value="1"/>
</dbReference>
<sequence length="388" mass="43027">MRAGWQSAKLSLSEFDRPEALTYHASCGDGLAFLLKEEVKEAGLEIISDNRGGVFFKGPSKKVRDFCLSSGISSGISFELSSWQDIQGPDDLYEVAAMFPFEKLLSPGTKFRIDAATKDSLQDSRYATYRLKDAIFDRFRAQGLELPEADREEPEVLFYLRSRMNQVKLFLALHAQPLQRRGHGREGGEAPLRETLAQALIRFSGWKPGEALYDPFCGSGTLLIEAALRMRNGGWVNYKSLSRSSIFTRLFGPCKAKEELDSKEILLFGSDISEEAIELAKKNAKEAGVADLIRWKVASAEELDSSLGFKEGKIVTNPPYGVRLGDKESVSELYSSWGEALKKNFSGSYVAMVAGDPSLLGFLKLKSDKEQSVTIAKLKGKLVAYRID</sequence>
<dbReference type="PANTHER" id="PTHR47313">
    <property type="entry name" value="RIBOSOMAL RNA LARGE SUBUNIT METHYLTRANSFERASE K/L"/>
    <property type="match status" value="1"/>
</dbReference>
<keyword evidence="2 5" id="KW-0808">Transferase</keyword>
<dbReference type="GO" id="GO:0008990">
    <property type="term" value="F:rRNA (guanine-N2-)-methyltransferase activity"/>
    <property type="evidence" value="ECO:0007669"/>
    <property type="project" value="TreeGrafter"/>
</dbReference>
<evidence type="ECO:0000313" key="5">
    <source>
        <dbReference type="EMBL" id="PJZ24614.1"/>
    </source>
</evidence>
<name>A0A2M9XAE1_9LEPT</name>
<dbReference type="InterPro" id="IPR000241">
    <property type="entry name" value="RlmKL-like_Mtase"/>
</dbReference>
<dbReference type="Gene3D" id="3.30.2130.30">
    <property type="match status" value="1"/>
</dbReference>
<evidence type="ECO:0000259" key="3">
    <source>
        <dbReference type="Pfam" id="PF01170"/>
    </source>
</evidence>
<dbReference type="GO" id="GO:0003723">
    <property type="term" value="F:RNA binding"/>
    <property type="evidence" value="ECO:0007669"/>
    <property type="project" value="InterPro"/>
</dbReference>
<reference evidence="5 6" key="1">
    <citation type="submission" date="2017-07" db="EMBL/GenBank/DDBJ databases">
        <title>Leptospira spp. isolated from tropical soils.</title>
        <authorList>
            <person name="Thibeaux R."/>
            <person name="Iraola G."/>
            <person name="Ferres I."/>
            <person name="Bierque E."/>
            <person name="Girault D."/>
            <person name="Soupe-Gilbert M.-E."/>
            <person name="Picardeau M."/>
            <person name="Goarant C."/>
        </authorList>
    </citation>
    <scope>NUCLEOTIDE SEQUENCE [LARGE SCALE GENOMIC DNA]</scope>
    <source>
        <strain evidence="5 6">MCA1-C-A1</strain>
    </source>
</reference>
<dbReference type="Proteomes" id="UP000232196">
    <property type="component" value="Unassembled WGS sequence"/>
</dbReference>
<feature type="domain" description="Ribosomal RNA large subunit methyltransferase K/L-like methyltransferase" evidence="3">
    <location>
        <begin position="186"/>
        <end position="380"/>
    </location>
</feature>
<keyword evidence="6" id="KW-1185">Reference proteome</keyword>
<dbReference type="CDD" id="cd11715">
    <property type="entry name" value="THUMP_AdoMetMT"/>
    <property type="match status" value="1"/>
</dbReference>
<evidence type="ECO:0000313" key="6">
    <source>
        <dbReference type="Proteomes" id="UP000232196"/>
    </source>
</evidence>
<dbReference type="InterPro" id="IPR029063">
    <property type="entry name" value="SAM-dependent_MTases_sf"/>
</dbReference>
<dbReference type="OrthoDB" id="9809404at2"/>
<dbReference type="AlphaFoldDB" id="A0A2M9XAE1"/>
<dbReference type="Pfam" id="PF02926">
    <property type="entry name" value="THUMP"/>
    <property type="match status" value="1"/>
</dbReference>
<dbReference type="Pfam" id="PF01170">
    <property type="entry name" value="UPF0020"/>
    <property type="match status" value="1"/>
</dbReference>
<dbReference type="InterPro" id="IPR004114">
    <property type="entry name" value="THUMP_dom"/>
</dbReference>
<dbReference type="PROSITE" id="PS01261">
    <property type="entry name" value="UPF0020"/>
    <property type="match status" value="1"/>
</dbReference>
<dbReference type="PANTHER" id="PTHR47313:SF1">
    <property type="entry name" value="RIBOSOMAL RNA LARGE SUBUNIT METHYLTRANSFERASE K_L"/>
    <property type="match status" value="1"/>
</dbReference>
<evidence type="ECO:0000256" key="1">
    <source>
        <dbReference type="ARBA" id="ARBA00022603"/>
    </source>
</evidence>
<dbReference type="EMBL" id="NPDN01000008">
    <property type="protein sequence ID" value="PJZ24614.1"/>
    <property type="molecule type" value="Genomic_DNA"/>
</dbReference>
<protein>
    <submittedName>
        <fullName evidence="5">RNA methyltransferase</fullName>
    </submittedName>
</protein>
<dbReference type="GO" id="GO:0070043">
    <property type="term" value="F:rRNA (guanine-N7-)-methyltransferase activity"/>
    <property type="evidence" value="ECO:0007669"/>
    <property type="project" value="TreeGrafter"/>
</dbReference>
<dbReference type="PROSITE" id="PS00092">
    <property type="entry name" value="N6_MTASE"/>
    <property type="match status" value="1"/>
</dbReference>
<evidence type="ECO:0000256" key="2">
    <source>
        <dbReference type="ARBA" id="ARBA00022679"/>
    </source>
</evidence>
<gene>
    <name evidence="5" type="ORF">CH357_15510</name>
</gene>
<organism evidence="5 6">
    <name type="scientific">Leptospira hartskeerlii</name>
    <dbReference type="NCBI Taxonomy" id="2023177"/>
    <lineage>
        <taxon>Bacteria</taxon>
        <taxon>Pseudomonadati</taxon>
        <taxon>Spirochaetota</taxon>
        <taxon>Spirochaetia</taxon>
        <taxon>Leptospirales</taxon>
        <taxon>Leptospiraceae</taxon>
        <taxon>Leptospira</taxon>
    </lineage>
</organism>
<feature type="domain" description="THUMP" evidence="4">
    <location>
        <begin position="90"/>
        <end position="170"/>
    </location>
</feature>
<dbReference type="InterPro" id="IPR002052">
    <property type="entry name" value="DNA_methylase_N6_adenine_CS"/>
</dbReference>
<dbReference type="InterPro" id="IPR053943">
    <property type="entry name" value="RlmKL-like_Mtase_CS"/>
</dbReference>
<keyword evidence="1 5" id="KW-0489">Methyltransferase</keyword>
<comment type="caution">
    <text evidence="5">The sequence shown here is derived from an EMBL/GenBank/DDBJ whole genome shotgun (WGS) entry which is preliminary data.</text>
</comment>